<dbReference type="AlphaFoldDB" id="A7SAA4"/>
<dbReference type="SUPFAM" id="SSF111347">
    <property type="entry name" value="Rap/Ran-GAP"/>
    <property type="match status" value="1"/>
</dbReference>
<feature type="non-terminal residue" evidence="5">
    <location>
        <position position="1"/>
    </location>
</feature>
<evidence type="ECO:0000259" key="4">
    <source>
        <dbReference type="PROSITE" id="PS50085"/>
    </source>
</evidence>
<dbReference type="PROSITE" id="PS50085">
    <property type="entry name" value="RAPGAP"/>
    <property type="match status" value="1"/>
</dbReference>
<dbReference type="EMBL" id="DS469608">
    <property type="protein sequence ID" value="EDO39335.1"/>
    <property type="molecule type" value="Genomic_DNA"/>
</dbReference>
<dbReference type="Proteomes" id="UP000001593">
    <property type="component" value="Unassembled WGS sequence"/>
</dbReference>
<dbReference type="Pfam" id="PF21022">
    <property type="entry name" value="Rap-GAP_dimer"/>
    <property type="match status" value="1"/>
</dbReference>
<evidence type="ECO:0000313" key="6">
    <source>
        <dbReference type="Proteomes" id="UP000001593"/>
    </source>
</evidence>
<dbReference type="eggNOG" id="KOG3686">
    <property type="taxonomic scope" value="Eukaryota"/>
</dbReference>
<dbReference type="GO" id="GO:0005096">
    <property type="term" value="F:GTPase activator activity"/>
    <property type="evidence" value="ECO:0000318"/>
    <property type="project" value="GO_Central"/>
</dbReference>
<sequence>PREEIYGSYFYGSKHWNYYSREIDIGPLILTVKQEFRQTADYLRIMVRSSGNIIHGMLPAATICRGTLSSHSEVLRFISQEIGLTSPLRLITIPSAPAALLRIDKISLKDEYKIGLLYVKEGQETEEAMFENQEHSPAFDAFLESLGDRVRMRGFSKYRGGLDNANDLTGLHSVHTTYRNKQVMFHVSTLLPYDKNDSQKLQRKRHIGNDIVCVVFLEAKAIKFNPACIKSSFLHTFVVVQVDVSSNPYEYNVSVVSRRRVPLYEPRLVERHRFEKGPEFRDWILNKVINGETSCHKAPDFAKLHVGISLCIV</sequence>
<dbReference type="FunFam" id="3.40.50.11210:FF:000002">
    <property type="entry name" value="Signal-induced proliferation-associated 1-like protein 1"/>
    <property type="match status" value="1"/>
</dbReference>
<keyword evidence="1" id="KW-0343">GTPase activation</keyword>
<keyword evidence="3" id="KW-0175">Coiled coil</keyword>
<dbReference type="PANTHER" id="PTHR15711:SF25">
    <property type="entry name" value="RADISH, ISOFORM I"/>
    <property type="match status" value="1"/>
</dbReference>
<accession>A7SAA4</accession>
<evidence type="ECO:0000256" key="3">
    <source>
        <dbReference type="ARBA" id="ARBA00023054"/>
    </source>
</evidence>
<dbReference type="Pfam" id="PF02145">
    <property type="entry name" value="Rap_GAP"/>
    <property type="match status" value="1"/>
</dbReference>
<dbReference type="STRING" id="45351.A7SAA4"/>
<name>A7SAA4_NEMVE</name>
<keyword evidence="2" id="KW-0597">Phosphoprotein</keyword>
<keyword evidence="6" id="KW-1185">Reference proteome</keyword>
<evidence type="ECO:0000313" key="5">
    <source>
        <dbReference type="EMBL" id="EDO39335.1"/>
    </source>
</evidence>
<dbReference type="InParanoid" id="A7SAA4"/>
<dbReference type="GO" id="GO:0005737">
    <property type="term" value="C:cytoplasm"/>
    <property type="evidence" value="ECO:0000318"/>
    <property type="project" value="GO_Central"/>
</dbReference>
<gene>
    <name evidence="5" type="ORF">NEMVEDRAFT_v1g110797</name>
</gene>
<proteinExistence type="predicted"/>
<dbReference type="Gene3D" id="3.40.50.11210">
    <property type="entry name" value="Rap/Ran-GAP"/>
    <property type="match status" value="1"/>
</dbReference>
<dbReference type="FunCoup" id="A7SAA4">
    <property type="interactions" value="13"/>
</dbReference>
<dbReference type="InterPro" id="IPR035974">
    <property type="entry name" value="Rap/Ran-GAP_sf"/>
</dbReference>
<evidence type="ECO:0000256" key="1">
    <source>
        <dbReference type="ARBA" id="ARBA00022468"/>
    </source>
</evidence>
<dbReference type="KEGG" id="nve:5510978"/>
<dbReference type="InterPro" id="IPR000331">
    <property type="entry name" value="Rap/Ran_GAP_dom"/>
</dbReference>
<dbReference type="InterPro" id="IPR050989">
    <property type="entry name" value="Rap1_Ran_GAP"/>
</dbReference>
<dbReference type="PANTHER" id="PTHR15711">
    <property type="entry name" value="RAP GTPASE-ACTIVATING PROTEIN"/>
    <property type="match status" value="1"/>
</dbReference>
<feature type="domain" description="Rap-GAP" evidence="4">
    <location>
        <begin position="100"/>
        <end position="313"/>
    </location>
</feature>
<protein>
    <recommendedName>
        <fullName evidence="4">Rap-GAP domain-containing protein</fullName>
    </recommendedName>
</protein>
<dbReference type="PhylomeDB" id="A7SAA4"/>
<dbReference type="OMA" id="PAATICR"/>
<dbReference type="HOGENOM" id="CLU_010739_0_0_1"/>
<evidence type="ECO:0000256" key="2">
    <source>
        <dbReference type="ARBA" id="ARBA00022553"/>
    </source>
</evidence>
<dbReference type="GO" id="GO:0051056">
    <property type="term" value="P:regulation of small GTPase mediated signal transduction"/>
    <property type="evidence" value="ECO:0007669"/>
    <property type="project" value="InterPro"/>
</dbReference>
<organism evidence="5 6">
    <name type="scientific">Nematostella vectensis</name>
    <name type="common">Starlet sea anemone</name>
    <dbReference type="NCBI Taxonomy" id="45351"/>
    <lineage>
        <taxon>Eukaryota</taxon>
        <taxon>Metazoa</taxon>
        <taxon>Cnidaria</taxon>
        <taxon>Anthozoa</taxon>
        <taxon>Hexacorallia</taxon>
        <taxon>Actiniaria</taxon>
        <taxon>Edwardsiidae</taxon>
        <taxon>Nematostella</taxon>
    </lineage>
</organism>
<reference evidence="5 6" key="1">
    <citation type="journal article" date="2007" name="Science">
        <title>Sea anemone genome reveals ancestral eumetazoan gene repertoire and genomic organization.</title>
        <authorList>
            <person name="Putnam N.H."/>
            <person name="Srivastava M."/>
            <person name="Hellsten U."/>
            <person name="Dirks B."/>
            <person name="Chapman J."/>
            <person name="Salamov A."/>
            <person name="Terry A."/>
            <person name="Shapiro H."/>
            <person name="Lindquist E."/>
            <person name="Kapitonov V.V."/>
            <person name="Jurka J."/>
            <person name="Genikhovich G."/>
            <person name="Grigoriev I.V."/>
            <person name="Lucas S.M."/>
            <person name="Steele R.E."/>
            <person name="Finnerty J.R."/>
            <person name="Technau U."/>
            <person name="Martindale M.Q."/>
            <person name="Rokhsar D.S."/>
        </authorList>
    </citation>
    <scope>NUCLEOTIDE SEQUENCE [LARGE SCALE GENOMIC DNA]</scope>
    <source>
        <strain evidence="6">CH2 X CH6</strain>
    </source>
</reference>